<sequence length="118" mass="13334">MENKNVILQKSIDFALAIIDFCEELERQKKYVIARQLLRSGTSIGANIHEAQSSESRSDFIHKLKIAAKEASETEYWLTLCNKCKSYPSTESLFPQLISIQKLLSKIISTAQKNQAGN</sequence>
<dbReference type="Pfam" id="PF05635">
    <property type="entry name" value="23S_rRNA_IVP"/>
    <property type="match status" value="1"/>
</dbReference>
<evidence type="ECO:0000313" key="2">
    <source>
        <dbReference type="Proteomes" id="UP000181976"/>
    </source>
</evidence>
<dbReference type="eggNOG" id="ENOG5032RWC">
    <property type="taxonomic scope" value="Bacteria"/>
</dbReference>
<evidence type="ECO:0000313" key="1">
    <source>
        <dbReference type="EMBL" id="SFE65405.1"/>
    </source>
</evidence>
<dbReference type="Proteomes" id="UP000181976">
    <property type="component" value="Unassembled WGS sequence"/>
</dbReference>
<dbReference type="NCBIfam" id="TIGR02436">
    <property type="entry name" value="four helix bundle protein"/>
    <property type="match status" value="1"/>
</dbReference>
<dbReference type="AlphaFoldDB" id="A0A1I2CB59"/>
<proteinExistence type="predicted"/>
<dbReference type="Gene3D" id="1.20.1440.60">
    <property type="entry name" value="23S rRNA-intervening sequence"/>
    <property type="match status" value="1"/>
</dbReference>
<gene>
    <name evidence="1" type="ORF">SAMN05444380_11582</name>
</gene>
<protein>
    <submittedName>
        <fullName evidence="1">Four helix bundle protein</fullName>
    </submittedName>
</protein>
<dbReference type="SUPFAM" id="SSF158446">
    <property type="entry name" value="IVS-encoded protein-like"/>
    <property type="match status" value="1"/>
</dbReference>
<dbReference type="InParanoid" id="A0A1I2CB59"/>
<dbReference type="PANTHER" id="PTHR38471:SF2">
    <property type="entry name" value="FOUR HELIX BUNDLE PROTEIN"/>
    <property type="match status" value="1"/>
</dbReference>
<organism evidence="1 2">
    <name type="scientific">Thermophagus xiamenensis</name>
    <dbReference type="NCBI Taxonomy" id="385682"/>
    <lineage>
        <taxon>Bacteria</taxon>
        <taxon>Pseudomonadati</taxon>
        <taxon>Bacteroidota</taxon>
        <taxon>Bacteroidia</taxon>
        <taxon>Marinilabiliales</taxon>
        <taxon>Marinilabiliaceae</taxon>
        <taxon>Thermophagus</taxon>
    </lineage>
</organism>
<name>A0A1I2CB59_9BACT</name>
<dbReference type="PIRSF" id="PIRSF035652">
    <property type="entry name" value="CHP02436"/>
    <property type="match status" value="1"/>
</dbReference>
<dbReference type="PANTHER" id="PTHR38471">
    <property type="entry name" value="FOUR HELIX BUNDLE PROTEIN"/>
    <property type="match status" value="1"/>
</dbReference>
<dbReference type="InterPro" id="IPR012657">
    <property type="entry name" value="23S_rRNA-intervening_sequence"/>
</dbReference>
<dbReference type="InterPro" id="IPR036583">
    <property type="entry name" value="23S_rRNA_IVS_sf"/>
</dbReference>
<dbReference type="STRING" id="385682.SAMN05444380_11582"/>
<dbReference type="EMBL" id="FONA01000015">
    <property type="protein sequence ID" value="SFE65405.1"/>
    <property type="molecule type" value="Genomic_DNA"/>
</dbReference>
<dbReference type="RefSeq" id="WP_010528946.1">
    <property type="nucleotide sequence ID" value="NZ_AFSL01000112.1"/>
</dbReference>
<keyword evidence="2" id="KW-1185">Reference proteome</keyword>
<accession>A0A1I2CB59</accession>
<reference evidence="1 2" key="1">
    <citation type="submission" date="2016-10" db="EMBL/GenBank/DDBJ databases">
        <authorList>
            <person name="de Groot N.N."/>
        </authorList>
    </citation>
    <scope>NUCLEOTIDE SEQUENCE [LARGE SCALE GENOMIC DNA]</scope>
    <source>
        <strain evidence="1 2">DSM 19012</strain>
    </source>
</reference>